<evidence type="ECO:0000313" key="2">
    <source>
        <dbReference type="Proteomes" id="UP000677875"/>
    </source>
</evidence>
<keyword evidence="2" id="KW-1185">Reference proteome</keyword>
<gene>
    <name evidence="1" type="ORF">J5Y05_14540</name>
</gene>
<dbReference type="RefSeq" id="WP_210872327.1">
    <property type="nucleotide sequence ID" value="NZ_JAGPNL010000003.1"/>
</dbReference>
<evidence type="ECO:0000313" key="1">
    <source>
        <dbReference type="EMBL" id="MBQ0827719.1"/>
    </source>
</evidence>
<dbReference type="AlphaFoldDB" id="A0A940XFV6"/>
<name>A0A940XFV6_9ACTN</name>
<comment type="caution">
    <text evidence="1">The sequence shown here is derived from an EMBL/GenBank/DDBJ whole genome shotgun (WGS) entry which is preliminary data.</text>
</comment>
<accession>A0A940XFV6</accession>
<proteinExistence type="predicted"/>
<reference evidence="1" key="1">
    <citation type="submission" date="2021-04" db="EMBL/GenBank/DDBJ databases">
        <title>Genome seq and assembly of Streptomyces sp. RG38.</title>
        <authorList>
            <person name="Chhetri G."/>
        </authorList>
    </citation>
    <scope>NUCLEOTIDE SEQUENCE</scope>
    <source>
        <strain evidence="1">RG38</strain>
    </source>
</reference>
<dbReference type="Proteomes" id="UP000677875">
    <property type="component" value="Unassembled WGS sequence"/>
</dbReference>
<organism evidence="1 2">
    <name type="scientific">Streptomyces tagetis</name>
    <dbReference type="NCBI Taxonomy" id="2820809"/>
    <lineage>
        <taxon>Bacteria</taxon>
        <taxon>Bacillati</taxon>
        <taxon>Actinomycetota</taxon>
        <taxon>Actinomycetes</taxon>
        <taxon>Kitasatosporales</taxon>
        <taxon>Streptomycetaceae</taxon>
        <taxon>Streptomyces</taxon>
    </lineage>
</organism>
<dbReference type="EMBL" id="JAGPNL010000003">
    <property type="protein sequence ID" value="MBQ0827719.1"/>
    <property type="molecule type" value="Genomic_DNA"/>
</dbReference>
<protein>
    <submittedName>
        <fullName evidence="1">Uncharacterized protein</fullName>
    </submittedName>
</protein>
<sequence length="152" mass="15906">MLPDITWKSSDTDRTTATLADDPELTTQLAGNGIFHARFYLLFGATNTGRFRTVWKVPSGASGLRSALGPDQGTVLSSGSSGGPGRWGAHVFSTACIYGVRDGTGLLAVAIEESILTTSVAGTLAIQWAQQTTNATATRLGAGSYLEVRRLA</sequence>